<evidence type="ECO:0000313" key="3">
    <source>
        <dbReference type="EMBL" id="APA06536.1"/>
    </source>
</evidence>
<feature type="compositionally biased region" description="Basic residues" evidence="2">
    <location>
        <begin position="696"/>
        <end position="708"/>
    </location>
</feature>
<feature type="compositionally biased region" description="Polar residues" evidence="2">
    <location>
        <begin position="1088"/>
        <end position="1105"/>
    </location>
</feature>
<feature type="region of interest" description="Disordered" evidence="2">
    <location>
        <begin position="1078"/>
        <end position="1105"/>
    </location>
</feature>
<gene>
    <name evidence="3" type="ORF">sscle_02g013060</name>
</gene>
<feature type="region of interest" description="Disordered" evidence="2">
    <location>
        <begin position="751"/>
        <end position="783"/>
    </location>
</feature>
<feature type="region of interest" description="Disordered" evidence="2">
    <location>
        <begin position="575"/>
        <end position="634"/>
    </location>
</feature>
<feature type="region of interest" description="Disordered" evidence="2">
    <location>
        <begin position="400"/>
        <end position="457"/>
    </location>
</feature>
<keyword evidence="1" id="KW-0175">Coiled coil</keyword>
<feature type="compositionally biased region" description="Basic and acidic residues" evidence="2">
    <location>
        <begin position="414"/>
        <end position="425"/>
    </location>
</feature>
<dbReference type="RefSeq" id="XP_001586186.1">
    <property type="nucleotide sequence ID" value="XM_001586136.1"/>
</dbReference>
<reference evidence="4" key="1">
    <citation type="journal article" date="2017" name="Genome Biol. Evol.">
        <title>The complete genome sequence of the phytopathogenic fungus Sclerotinia sclerotiorum reveals insights into the genome architecture of broad host range pathogens.</title>
        <authorList>
            <person name="Derbyshire M."/>
            <person name="Denton-Giles M."/>
            <person name="Hegedus D."/>
            <person name="Seifbarghy S."/>
            <person name="Rollins J."/>
            <person name="van Kan J."/>
            <person name="Seidl M.F."/>
            <person name="Faino L."/>
            <person name="Mbengue M."/>
            <person name="Navaud O."/>
            <person name="Raffaele S."/>
            <person name="Hammond-Kosack K."/>
            <person name="Heard S."/>
            <person name="Oliver R."/>
        </authorList>
    </citation>
    <scope>NUCLEOTIDE SEQUENCE [LARGE SCALE GENOMIC DNA]</scope>
    <source>
        <strain evidence="4">ATCC 18683 / 1980 / Ss-1</strain>
    </source>
</reference>
<proteinExistence type="predicted"/>
<sequence>MPPGRRSKKASQDSSLDTCVANFCRELNINSETNGREKIDENTVESLCEALRTPKEKVTITAAAVSNLLSALENQDGDFCCSLDIKTFCAVLNIILRSEGCREGERILALLANELHQKFLPQGAEISESVLIDIARALDVGHLIEYFVDDSKPNGTRRWVGIIMQQLLRGPEAVSEQFQHTPEDIRRSIGPLILNEENEIHRLICGQVLAALLNSDILPEELWPVGTDKKDYDDFPTELENPSEWKSQFQLWVDDKWPDSPSQTPPQMLYYSHSVVTIPPFRLGTYGENIELVLEDGYILFFKTSTEQELDQILQVPCNSISRISVIGSSTVVNEKEVYDIVFEIKDNQKVSCYLDSRPTNFQQICLTIGPDMEELMVDLQNECTEAKFSRERIKCSQAEDGIHIQGESSSPEAKGDRLSRENEHPQPTTSSPLSFESHASNTNVGFKSGTRPDLVRSEADDNISSNVVGKFEQSQHDPNGKHAASNTNLPENADIANLSDSPRVHTNREILPTSGEAVEPNDGALKTNGRALLLRQKGKTRPQISRPLPMVESLSGKSATNAAKAATIEENLSASLPSGRKAPIPDTQPSPVPNLNPSLNMSKVPKTYSIKPKPPIAASKCKAESSRQTEPASITTVLKNKAVSDEAKAPIETSVYDFPVNVDDETTTKTNRQSKKETKKKVGVSQQKGQQKGKASGKGRGKNAKNHQKPESISMKTGETVVTKRTSQRAAANQAKLSMSKINDEMEHIEDDFPDLRSSGPAQPNVSRKRRMMEASVEPAVAEANSTPLLELALGRNEEALVLQQQDAQELGLLDSNFQPEDPFEIGDLYSASPPASKNPQSYSQETPGPSRKTAAINFANQLDGLLSDDAGGDDKKSLTNTSRKGLFKKRVPQIALPLKRETPEQSIPEKKSTVIEKIVPEAMIQEAKTHDSNQGQDEDFPGPQLQEEDFTVPEALTNEKVVPVLSCETGVDKNQKSGRTDDAEGEPNMKLIVSTAEKETEHALITNISDPVLEIPSHPLSRFANSSKQEIVHKPVVSKAIAPSLNQPRLESSPPKLLPDVALIEEKKRKVEAEVAVPSKRRRPVTTDNSECPPTSTSGPLTQTKAYLDTSSSKNKALLDDRIIRKPNLIHFGVKGAQNQGSSSTPKPVIERNTEVLTTISDMARDKSQETVHNKRRYDDEEDEGSLFVSQSPPRKRQSVSPPAVTLLTIAPTSTETDSSPLIPAALKASSQGSRVDAFGSPLAQHGMPSMGQILKVQQRAPAPEFGERASRKIDFQRDVSTIAVPSPDSEVKDTPDIFGPRVKVVSIAKARPAPPGELPVRYVPHTKTQHGTYEGILTMENIQEEKVLPDPFIEDVHHKSSGFTERLRARKTITSKADEGLNVRFSDPDKTLVEIEMQSSTRDLSSPSESTSNSSFRSEDFSNTPTQELSPNSQWSLAVQPHYKGYADTVHKIASEMVIRLAKEEDASKLVVRQYNENATGMLEGLTSKRDVEKVNIRQQIENKKEELIRMYSEARNTMTQTEKDIRAAPVADLNGKWQERQEFILREMK</sequence>
<feature type="compositionally biased region" description="Polar residues" evidence="2">
    <location>
        <begin position="724"/>
        <end position="738"/>
    </location>
</feature>
<feature type="region of interest" description="Disordered" evidence="2">
    <location>
        <begin position="1164"/>
        <end position="1206"/>
    </location>
</feature>
<dbReference type="EMBL" id="CP017815">
    <property type="protein sequence ID" value="APA06536.1"/>
    <property type="molecule type" value="Genomic_DNA"/>
</dbReference>
<feature type="compositionally biased region" description="Basic and acidic residues" evidence="2">
    <location>
        <begin position="1165"/>
        <end position="1181"/>
    </location>
</feature>
<dbReference type="VEuPathDB" id="FungiDB:sscle_02g013060"/>
<feature type="compositionally biased region" description="Polar residues" evidence="2">
    <location>
        <begin position="835"/>
        <end position="849"/>
    </location>
</feature>
<name>A0A1D9PV66_SCLS1</name>
<organism evidence="3 4">
    <name type="scientific">Sclerotinia sclerotiorum (strain ATCC 18683 / 1980 / Ss-1)</name>
    <name type="common">White mold</name>
    <name type="synonym">Whetzelinia sclerotiorum</name>
    <dbReference type="NCBI Taxonomy" id="665079"/>
    <lineage>
        <taxon>Eukaryota</taxon>
        <taxon>Fungi</taxon>
        <taxon>Dikarya</taxon>
        <taxon>Ascomycota</taxon>
        <taxon>Pezizomycotina</taxon>
        <taxon>Leotiomycetes</taxon>
        <taxon>Helotiales</taxon>
        <taxon>Sclerotiniaceae</taxon>
        <taxon>Sclerotinia</taxon>
    </lineage>
</organism>
<dbReference type="OMA" id="HYKGYAD"/>
<feature type="compositionally biased region" description="Low complexity" evidence="2">
    <location>
        <begin position="1408"/>
        <end position="1419"/>
    </location>
</feature>
<feature type="region of interest" description="Disordered" evidence="2">
    <location>
        <begin position="823"/>
        <end position="853"/>
    </location>
</feature>
<feature type="coiled-coil region" evidence="1">
    <location>
        <begin position="1497"/>
        <end position="1528"/>
    </location>
</feature>
<feature type="compositionally biased region" description="Low complexity" evidence="2">
    <location>
        <begin position="684"/>
        <end position="695"/>
    </location>
</feature>
<feature type="region of interest" description="Disordered" evidence="2">
    <location>
        <begin position="1400"/>
        <end position="1436"/>
    </location>
</feature>
<feature type="region of interest" description="Disordered" evidence="2">
    <location>
        <begin position="472"/>
        <end position="504"/>
    </location>
</feature>
<dbReference type="KEGG" id="ssl:SS1G_12761"/>
<protein>
    <submittedName>
        <fullName evidence="3">Uncharacterized protein</fullName>
    </submittedName>
</protein>
<dbReference type="Proteomes" id="UP000177798">
    <property type="component" value="Chromosome 2"/>
</dbReference>
<evidence type="ECO:0000313" key="4">
    <source>
        <dbReference type="Proteomes" id="UP000177798"/>
    </source>
</evidence>
<feature type="compositionally biased region" description="Polar residues" evidence="2">
    <location>
        <begin position="1427"/>
        <end position="1436"/>
    </location>
</feature>
<feature type="region of interest" description="Disordered" evidence="2">
    <location>
        <begin position="666"/>
        <end position="738"/>
    </location>
</feature>
<feature type="region of interest" description="Disordered" evidence="2">
    <location>
        <begin position="534"/>
        <end position="558"/>
    </location>
</feature>
<accession>A0A1D9PV66</accession>
<feature type="compositionally biased region" description="Polar residues" evidence="2">
    <location>
        <begin position="426"/>
        <end position="446"/>
    </location>
</feature>
<dbReference type="OrthoDB" id="3557174at2759"/>
<evidence type="ECO:0000256" key="2">
    <source>
        <dbReference type="SAM" id="MobiDB-lite"/>
    </source>
</evidence>
<evidence type="ECO:0000256" key="1">
    <source>
        <dbReference type="SAM" id="Coils"/>
    </source>
</evidence>